<sequence>MKKFREDDRSIIYLDETWVDNDLTFKKLCTTKKNINCRRFIVVHAGSENGFVQNAALVFKAGLTQGDYHGQMNQENFTKWLTEKLLPNIPEHSVIVMDNAPYHFVQEDKVPTKSALETDIIAWLTKKVRKGIN</sequence>
<organism evidence="1 2">
    <name type="scientific">Exocentrus adspersus</name>
    <dbReference type="NCBI Taxonomy" id="1586481"/>
    <lineage>
        <taxon>Eukaryota</taxon>
        <taxon>Metazoa</taxon>
        <taxon>Ecdysozoa</taxon>
        <taxon>Arthropoda</taxon>
        <taxon>Hexapoda</taxon>
        <taxon>Insecta</taxon>
        <taxon>Pterygota</taxon>
        <taxon>Neoptera</taxon>
        <taxon>Endopterygota</taxon>
        <taxon>Coleoptera</taxon>
        <taxon>Polyphaga</taxon>
        <taxon>Cucujiformia</taxon>
        <taxon>Chrysomeloidea</taxon>
        <taxon>Cerambycidae</taxon>
        <taxon>Lamiinae</taxon>
        <taxon>Acanthocinini</taxon>
        <taxon>Exocentrus</taxon>
    </lineage>
</organism>
<name>A0AAV8VFE0_9CUCU</name>
<gene>
    <name evidence="1" type="ORF">NQ315_000033</name>
</gene>
<dbReference type="EMBL" id="JANEYG010000106">
    <property type="protein sequence ID" value="KAJ8912977.1"/>
    <property type="molecule type" value="Genomic_DNA"/>
</dbReference>
<keyword evidence="2" id="KW-1185">Reference proteome</keyword>
<dbReference type="Proteomes" id="UP001159042">
    <property type="component" value="Unassembled WGS sequence"/>
</dbReference>
<evidence type="ECO:0008006" key="3">
    <source>
        <dbReference type="Google" id="ProtNLM"/>
    </source>
</evidence>
<comment type="caution">
    <text evidence="1">The sequence shown here is derived from an EMBL/GenBank/DDBJ whole genome shotgun (WGS) entry which is preliminary data.</text>
</comment>
<dbReference type="PANTHER" id="PTHR33939">
    <property type="entry name" value="PROTEIN CBG22215"/>
    <property type="match status" value="1"/>
</dbReference>
<dbReference type="AlphaFoldDB" id="A0AAV8VFE0"/>
<dbReference type="InterPro" id="IPR036397">
    <property type="entry name" value="RNaseH_sf"/>
</dbReference>
<accession>A0AAV8VFE0</accession>
<protein>
    <recommendedName>
        <fullName evidence="3">Transposase</fullName>
    </recommendedName>
</protein>
<reference evidence="1 2" key="1">
    <citation type="journal article" date="2023" name="Insect Mol. Biol.">
        <title>Genome sequencing provides insights into the evolution of gene families encoding plant cell wall-degrading enzymes in longhorned beetles.</title>
        <authorList>
            <person name="Shin N.R."/>
            <person name="Okamura Y."/>
            <person name="Kirsch R."/>
            <person name="Pauchet Y."/>
        </authorList>
    </citation>
    <scope>NUCLEOTIDE SEQUENCE [LARGE SCALE GENOMIC DNA]</scope>
    <source>
        <strain evidence="1">EAD_L_NR</strain>
    </source>
</reference>
<dbReference type="GO" id="GO:0003676">
    <property type="term" value="F:nucleic acid binding"/>
    <property type="evidence" value="ECO:0007669"/>
    <property type="project" value="InterPro"/>
</dbReference>
<evidence type="ECO:0000313" key="2">
    <source>
        <dbReference type="Proteomes" id="UP001159042"/>
    </source>
</evidence>
<dbReference type="PANTHER" id="PTHR33939:SF1">
    <property type="entry name" value="DUF4371 DOMAIN-CONTAINING PROTEIN"/>
    <property type="match status" value="1"/>
</dbReference>
<evidence type="ECO:0000313" key="1">
    <source>
        <dbReference type="EMBL" id="KAJ8912977.1"/>
    </source>
</evidence>
<proteinExistence type="predicted"/>
<dbReference type="Gene3D" id="3.30.420.10">
    <property type="entry name" value="Ribonuclease H-like superfamily/Ribonuclease H"/>
    <property type="match status" value="1"/>
</dbReference>